<dbReference type="GO" id="GO:0030599">
    <property type="term" value="F:pectinesterase activity"/>
    <property type="evidence" value="ECO:0000318"/>
    <property type="project" value="GO_Central"/>
</dbReference>
<keyword evidence="8" id="KW-0325">Glycoprotein</keyword>
<comment type="similarity">
    <text evidence="2">In the N-terminal section; belongs to the PMEI family.</text>
</comment>
<evidence type="ECO:0000256" key="2">
    <source>
        <dbReference type="ARBA" id="ARBA00006027"/>
    </source>
</evidence>
<dbReference type="CDD" id="cd15798">
    <property type="entry name" value="PMEI-like_3"/>
    <property type="match status" value="1"/>
</dbReference>
<accession>A0A1U8B3V4</accession>
<dbReference type="FunFam" id="1.20.140.40:FF:000010">
    <property type="entry name" value="Pectinesterase"/>
    <property type="match status" value="1"/>
</dbReference>
<dbReference type="GeneID" id="104609398"/>
<organism evidence="13 14">
    <name type="scientific">Nelumbo nucifera</name>
    <name type="common">Sacred lotus</name>
    <dbReference type="NCBI Taxonomy" id="4432"/>
    <lineage>
        <taxon>Eukaryota</taxon>
        <taxon>Viridiplantae</taxon>
        <taxon>Streptophyta</taxon>
        <taxon>Embryophyta</taxon>
        <taxon>Tracheophyta</taxon>
        <taxon>Spermatophyta</taxon>
        <taxon>Magnoliopsida</taxon>
        <taxon>Proteales</taxon>
        <taxon>Nelumbonaceae</taxon>
        <taxon>Nelumbo</taxon>
    </lineage>
</organism>
<keyword evidence="7" id="KW-1015">Disulfide bond</keyword>
<dbReference type="FunFam" id="2.160.20.10:FF:000001">
    <property type="entry name" value="Pectinesterase"/>
    <property type="match status" value="1"/>
</dbReference>
<protein>
    <recommendedName>
        <fullName evidence="4 10">Pectinesterase</fullName>
        <ecNumber evidence="4 10">3.1.1.11</ecNumber>
    </recommendedName>
</protein>
<dbReference type="NCBIfam" id="TIGR01614">
    <property type="entry name" value="PME_inhib"/>
    <property type="match status" value="1"/>
</dbReference>
<dbReference type="UniPathway" id="UPA00545">
    <property type="reaction ID" value="UER00823"/>
</dbReference>
<dbReference type="InParanoid" id="A0A1U8B3V4"/>
<dbReference type="AlphaFoldDB" id="A0A1U8B3V4"/>
<dbReference type="InterPro" id="IPR033131">
    <property type="entry name" value="Pectinesterase_Asp_AS"/>
</dbReference>
<evidence type="ECO:0000256" key="5">
    <source>
        <dbReference type="ARBA" id="ARBA00022801"/>
    </source>
</evidence>
<dbReference type="InterPro" id="IPR035513">
    <property type="entry name" value="Invertase/methylesterase_inhib"/>
</dbReference>
<dbReference type="GO" id="GO:0042545">
    <property type="term" value="P:cell wall modification"/>
    <property type="evidence" value="ECO:0007669"/>
    <property type="project" value="UniProtKB-UniRule"/>
</dbReference>
<dbReference type="InterPro" id="IPR012334">
    <property type="entry name" value="Pectin_lyas_fold"/>
</dbReference>
<sequence>MESVVINKNTDKISKNSSKPATINREKTIPLIVFIVLVTLFFAAFVRELPRRHKGLTASAIPSSHPVLKNTCAKTLYPSLCFSTLSSIPSSKNATHPRHILVIAINLTFNSVNISQTHIMGLLTRQDLNPQERNALQDCLEMLDQTQYELQQAQALQDLRYFSSASVGFHGRLYSNLKTLLSAAMTNENTCIDGFSDVEEADPESQKGLKEHLHGLLAPIYRMISNCLAMVKLIESISRDDMVSTQKIQYPEMHPDVFPKWMTASDRKLTDVAAQIRPNLIVATDGSGDYRTIGEAVRMAPRMSRSRFMIKIKTGVYKENVEIPRSKTNIMLIGEGMNSTVISGSRNFVDGFSTFNSATLTVIGDRFLARDLTIINTSSREKRQAVALRVASNSAFYRCNFISYQDTLYAHSFRQLYRECTIQGTIDFIFGNAAAIFQNCLILVRKPIPGQKNMITAQGRDDPNQNTGISLQNCTIMAAPELRSVGLGSFSTFLGRPWRNYSRTVVMKSYLGELIHPQGWYQWDEYSRLDTVEYVEYMNTGPGSDTRRRVTWSGYKSNCSEEIVRRFTVGEFLHGADDWLRSTGFPFFYGA</sequence>
<dbReference type="STRING" id="4432.A0A1U8B3V4"/>
<evidence type="ECO:0000256" key="11">
    <source>
        <dbReference type="SAM" id="Phobius"/>
    </source>
</evidence>
<dbReference type="EC" id="3.1.1.11" evidence="4 10"/>
<feature type="active site" evidence="9">
    <location>
        <position position="427"/>
    </location>
</feature>
<dbReference type="Pfam" id="PF01095">
    <property type="entry name" value="Pectinesterase"/>
    <property type="match status" value="1"/>
</dbReference>
<gene>
    <name evidence="14" type="primary">LOC104609398</name>
</gene>
<keyword evidence="11" id="KW-0472">Membrane</keyword>
<evidence type="ECO:0000256" key="8">
    <source>
        <dbReference type="ARBA" id="ARBA00023180"/>
    </source>
</evidence>
<dbReference type="InterPro" id="IPR006501">
    <property type="entry name" value="Pectinesterase_inhib_dom"/>
</dbReference>
<dbReference type="RefSeq" id="XP_010273994.2">
    <property type="nucleotide sequence ID" value="XM_010275692.2"/>
</dbReference>
<keyword evidence="11" id="KW-0812">Transmembrane</keyword>
<keyword evidence="11" id="KW-1133">Transmembrane helix</keyword>
<dbReference type="SUPFAM" id="SSF101148">
    <property type="entry name" value="Plant invertase/pectin methylesterase inhibitor"/>
    <property type="match status" value="1"/>
</dbReference>
<evidence type="ECO:0000313" key="13">
    <source>
        <dbReference type="Proteomes" id="UP000189703"/>
    </source>
</evidence>
<comment type="catalytic activity">
    <reaction evidence="10">
        <text>[(1-&gt;4)-alpha-D-galacturonosyl methyl ester](n) + n H2O = [(1-&gt;4)-alpha-D-galacturonosyl](n) + n methanol + n H(+)</text>
        <dbReference type="Rhea" id="RHEA:22380"/>
        <dbReference type="Rhea" id="RHEA-COMP:14570"/>
        <dbReference type="Rhea" id="RHEA-COMP:14573"/>
        <dbReference type="ChEBI" id="CHEBI:15377"/>
        <dbReference type="ChEBI" id="CHEBI:15378"/>
        <dbReference type="ChEBI" id="CHEBI:17790"/>
        <dbReference type="ChEBI" id="CHEBI:140522"/>
        <dbReference type="ChEBI" id="CHEBI:140523"/>
        <dbReference type="EC" id="3.1.1.11"/>
    </reaction>
</comment>
<evidence type="ECO:0000259" key="12">
    <source>
        <dbReference type="SMART" id="SM00856"/>
    </source>
</evidence>
<dbReference type="PANTHER" id="PTHR31707">
    <property type="entry name" value="PECTINESTERASE"/>
    <property type="match status" value="1"/>
</dbReference>
<dbReference type="Proteomes" id="UP000189703">
    <property type="component" value="Unplaced"/>
</dbReference>
<evidence type="ECO:0000313" key="14">
    <source>
        <dbReference type="RefSeq" id="XP_010273994.2"/>
    </source>
</evidence>
<evidence type="ECO:0000256" key="6">
    <source>
        <dbReference type="ARBA" id="ARBA00023085"/>
    </source>
</evidence>
<dbReference type="OrthoDB" id="2019149at2759"/>
<proteinExistence type="inferred from homology"/>
<evidence type="ECO:0000256" key="9">
    <source>
        <dbReference type="PROSITE-ProRule" id="PRU10040"/>
    </source>
</evidence>
<name>A0A1U8B3V4_NELNU</name>
<evidence type="ECO:0000256" key="3">
    <source>
        <dbReference type="ARBA" id="ARBA00007786"/>
    </source>
</evidence>
<evidence type="ECO:0000256" key="7">
    <source>
        <dbReference type="ARBA" id="ARBA00023157"/>
    </source>
</evidence>
<evidence type="ECO:0000256" key="4">
    <source>
        <dbReference type="ARBA" id="ARBA00013229"/>
    </source>
</evidence>
<evidence type="ECO:0000256" key="10">
    <source>
        <dbReference type="RuleBase" id="RU000589"/>
    </source>
</evidence>
<dbReference type="eggNOG" id="ENOG502QVYC">
    <property type="taxonomic scope" value="Eukaryota"/>
</dbReference>
<dbReference type="Pfam" id="PF04043">
    <property type="entry name" value="PMEI"/>
    <property type="match status" value="1"/>
</dbReference>
<dbReference type="OMA" id="ACTNTLY"/>
<reference evidence="14" key="1">
    <citation type="submission" date="2025-08" db="UniProtKB">
        <authorList>
            <consortium name="RefSeq"/>
        </authorList>
    </citation>
    <scope>IDENTIFICATION</scope>
</reference>
<feature type="transmembrane region" description="Helical" evidence="11">
    <location>
        <begin position="28"/>
        <end position="46"/>
    </location>
</feature>
<dbReference type="SUPFAM" id="SSF51126">
    <property type="entry name" value="Pectin lyase-like"/>
    <property type="match status" value="1"/>
</dbReference>
<feature type="domain" description="Pectinesterase inhibitor" evidence="12">
    <location>
        <begin position="63"/>
        <end position="230"/>
    </location>
</feature>
<dbReference type="Gene3D" id="2.160.20.10">
    <property type="entry name" value="Single-stranded right-handed beta-helix, Pectin lyase-like"/>
    <property type="match status" value="1"/>
</dbReference>
<dbReference type="KEGG" id="nnu:104609398"/>
<comment type="similarity">
    <text evidence="3">In the C-terminal section; belongs to the pectinesterase family.</text>
</comment>
<evidence type="ECO:0000256" key="1">
    <source>
        <dbReference type="ARBA" id="ARBA00005184"/>
    </source>
</evidence>
<dbReference type="PROSITE" id="PS00503">
    <property type="entry name" value="PECTINESTERASE_2"/>
    <property type="match status" value="1"/>
</dbReference>
<dbReference type="InterPro" id="IPR011050">
    <property type="entry name" value="Pectin_lyase_fold/virulence"/>
</dbReference>
<dbReference type="Gene3D" id="1.20.140.40">
    <property type="entry name" value="Invertase/pectin methylesterase inhibitor family protein"/>
    <property type="match status" value="1"/>
</dbReference>
<dbReference type="SMART" id="SM00856">
    <property type="entry name" value="PMEI"/>
    <property type="match status" value="1"/>
</dbReference>
<dbReference type="GO" id="GO:0045490">
    <property type="term" value="P:pectin catabolic process"/>
    <property type="evidence" value="ECO:0007669"/>
    <property type="project" value="UniProtKB-UniRule"/>
</dbReference>
<keyword evidence="6 10" id="KW-0063">Aspartyl esterase</keyword>
<dbReference type="InterPro" id="IPR000070">
    <property type="entry name" value="Pectinesterase_cat"/>
</dbReference>
<keyword evidence="5 10" id="KW-0378">Hydrolase</keyword>
<keyword evidence="13" id="KW-1185">Reference proteome</keyword>
<dbReference type="GO" id="GO:0046910">
    <property type="term" value="F:pectinesterase inhibitor activity"/>
    <property type="evidence" value="ECO:0000318"/>
    <property type="project" value="GO_Central"/>
</dbReference>
<comment type="pathway">
    <text evidence="1 10">Glycan metabolism; pectin degradation; 2-dehydro-3-deoxy-D-gluconate from pectin: step 1/5.</text>
</comment>